<dbReference type="AlphaFoldDB" id="A0A3P8D7I0"/>
<dbReference type="EMBL" id="UZAL01005164">
    <property type="protein sequence ID" value="VDO92182.1"/>
    <property type="molecule type" value="Genomic_DNA"/>
</dbReference>
<gene>
    <name evidence="1" type="ORF">SMTD_LOCUS3121</name>
</gene>
<reference evidence="1 2" key="1">
    <citation type="submission" date="2018-11" db="EMBL/GenBank/DDBJ databases">
        <authorList>
            <consortium name="Pathogen Informatics"/>
        </authorList>
    </citation>
    <scope>NUCLEOTIDE SEQUENCE [LARGE SCALE GENOMIC DNA]</scope>
    <source>
        <strain>Denwood</strain>
        <strain evidence="2">Zambia</strain>
    </source>
</reference>
<evidence type="ECO:0000313" key="2">
    <source>
        <dbReference type="Proteomes" id="UP000269396"/>
    </source>
</evidence>
<protein>
    <submittedName>
        <fullName evidence="1">Uncharacterized protein</fullName>
    </submittedName>
</protein>
<dbReference type="Proteomes" id="UP000269396">
    <property type="component" value="Unassembled WGS sequence"/>
</dbReference>
<organism evidence="1 2">
    <name type="scientific">Schistosoma mattheei</name>
    <dbReference type="NCBI Taxonomy" id="31246"/>
    <lineage>
        <taxon>Eukaryota</taxon>
        <taxon>Metazoa</taxon>
        <taxon>Spiralia</taxon>
        <taxon>Lophotrochozoa</taxon>
        <taxon>Platyhelminthes</taxon>
        <taxon>Trematoda</taxon>
        <taxon>Digenea</taxon>
        <taxon>Strigeidida</taxon>
        <taxon>Schistosomatoidea</taxon>
        <taxon>Schistosomatidae</taxon>
        <taxon>Schistosoma</taxon>
    </lineage>
</organism>
<evidence type="ECO:0000313" key="1">
    <source>
        <dbReference type="EMBL" id="VDO92182.1"/>
    </source>
</evidence>
<name>A0A3P8D7I0_9TREM</name>
<proteinExistence type="predicted"/>
<accession>A0A3P8D7I0</accession>
<keyword evidence="2" id="KW-1185">Reference proteome</keyword>
<sequence>MKYHCQFLCLISSVLYVDEYYDYYCDLLVISNRPMDDDDDDCVEECLMVLLY</sequence>